<sequence>SYSQVLTADISKQISSKEDKTTLWSNTIAKALEQRKDKYFDTQDWNINRITEAFQTTKMLTEFL</sequence>
<keyword evidence="2" id="KW-1185">Reference proteome</keyword>
<protein>
    <submittedName>
        <fullName evidence="1">10439_t:CDS:1</fullName>
    </submittedName>
</protein>
<reference evidence="1" key="1">
    <citation type="submission" date="2021-06" db="EMBL/GenBank/DDBJ databases">
        <authorList>
            <person name="Kallberg Y."/>
            <person name="Tangrot J."/>
            <person name="Rosling A."/>
        </authorList>
    </citation>
    <scope>NUCLEOTIDE SEQUENCE</scope>
    <source>
        <strain evidence="1">FL130A</strain>
    </source>
</reference>
<name>A0A9N9IBX5_9GLOM</name>
<dbReference type="AlphaFoldDB" id="A0A9N9IBX5"/>
<evidence type="ECO:0000313" key="1">
    <source>
        <dbReference type="EMBL" id="CAG8729282.1"/>
    </source>
</evidence>
<accession>A0A9N9IBX5</accession>
<organism evidence="1 2">
    <name type="scientific">Ambispora leptoticha</name>
    <dbReference type="NCBI Taxonomy" id="144679"/>
    <lineage>
        <taxon>Eukaryota</taxon>
        <taxon>Fungi</taxon>
        <taxon>Fungi incertae sedis</taxon>
        <taxon>Mucoromycota</taxon>
        <taxon>Glomeromycotina</taxon>
        <taxon>Glomeromycetes</taxon>
        <taxon>Archaeosporales</taxon>
        <taxon>Ambisporaceae</taxon>
        <taxon>Ambispora</taxon>
    </lineage>
</organism>
<dbReference type="EMBL" id="CAJVPS010029657">
    <property type="protein sequence ID" value="CAG8729282.1"/>
    <property type="molecule type" value="Genomic_DNA"/>
</dbReference>
<proteinExistence type="predicted"/>
<feature type="non-terminal residue" evidence="1">
    <location>
        <position position="1"/>
    </location>
</feature>
<gene>
    <name evidence="1" type="ORF">ALEPTO_LOCUS12560</name>
</gene>
<dbReference type="Proteomes" id="UP000789508">
    <property type="component" value="Unassembled WGS sequence"/>
</dbReference>
<comment type="caution">
    <text evidence="1">The sequence shown here is derived from an EMBL/GenBank/DDBJ whole genome shotgun (WGS) entry which is preliminary data.</text>
</comment>
<evidence type="ECO:0000313" key="2">
    <source>
        <dbReference type="Proteomes" id="UP000789508"/>
    </source>
</evidence>